<feature type="transmembrane region" description="Helical" evidence="2">
    <location>
        <begin position="243"/>
        <end position="261"/>
    </location>
</feature>
<accession>A0ABW7ZC27</accession>
<keyword evidence="2" id="KW-0472">Membrane</keyword>
<feature type="transmembrane region" description="Helical" evidence="2">
    <location>
        <begin position="119"/>
        <end position="136"/>
    </location>
</feature>
<feature type="transmembrane region" description="Helical" evidence="2">
    <location>
        <begin position="50"/>
        <end position="68"/>
    </location>
</feature>
<dbReference type="PROSITE" id="PS50125">
    <property type="entry name" value="GUANYLATE_CYCLASE_2"/>
    <property type="match status" value="1"/>
</dbReference>
<evidence type="ECO:0000313" key="5">
    <source>
        <dbReference type="Proteomes" id="UP001612741"/>
    </source>
</evidence>
<keyword evidence="2" id="KW-0812">Transmembrane</keyword>
<evidence type="ECO:0000256" key="2">
    <source>
        <dbReference type="SAM" id="Phobius"/>
    </source>
</evidence>
<feature type="domain" description="Guanylate cyclase" evidence="3">
    <location>
        <begin position="489"/>
        <end position="621"/>
    </location>
</feature>
<dbReference type="SUPFAM" id="SSF55781">
    <property type="entry name" value="GAF domain-like"/>
    <property type="match status" value="1"/>
</dbReference>
<name>A0ABW7ZC27_9ACTN</name>
<protein>
    <submittedName>
        <fullName evidence="4">Adenylate/guanylate cyclase domain-containing protein</fullName>
    </submittedName>
</protein>
<feature type="transmembrane region" description="Helical" evidence="2">
    <location>
        <begin position="148"/>
        <end position="164"/>
    </location>
</feature>
<dbReference type="InterPro" id="IPR001054">
    <property type="entry name" value="A/G_cyclase"/>
</dbReference>
<feature type="transmembrane region" description="Helical" evidence="2">
    <location>
        <begin position="184"/>
        <end position="206"/>
    </location>
</feature>
<dbReference type="SUPFAM" id="SSF55073">
    <property type="entry name" value="Nucleotide cyclase"/>
    <property type="match status" value="1"/>
</dbReference>
<feature type="transmembrane region" description="Helical" evidence="2">
    <location>
        <begin position="213"/>
        <end position="231"/>
    </location>
</feature>
<proteinExistence type="inferred from homology"/>
<comment type="similarity">
    <text evidence="1">Belongs to the adenylyl cyclase class-3 family.</text>
</comment>
<dbReference type="InterPro" id="IPR050697">
    <property type="entry name" value="Adenylyl/Guanylyl_Cyclase_3/4"/>
</dbReference>
<dbReference type="CDD" id="cd07302">
    <property type="entry name" value="CHD"/>
    <property type="match status" value="1"/>
</dbReference>
<dbReference type="Pfam" id="PF00211">
    <property type="entry name" value="Guanylate_cyc"/>
    <property type="match status" value="1"/>
</dbReference>
<evidence type="ECO:0000259" key="3">
    <source>
        <dbReference type="PROSITE" id="PS50125"/>
    </source>
</evidence>
<gene>
    <name evidence="4" type="ORF">ACIBG2_50115</name>
</gene>
<dbReference type="Proteomes" id="UP001612741">
    <property type="component" value="Unassembled WGS sequence"/>
</dbReference>
<dbReference type="InterPro" id="IPR029016">
    <property type="entry name" value="GAF-like_dom_sf"/>
</dbReference>
<dbReference type="PANTHER" id="PTHR43081">
    <property type="entry name" value="ADENYLATE CYCLASE, TERMINAL-DIFFERENTIATION SPECIFIC-RELATED"/>
    <property type="match status" value="1"/>
</dbReference>
<dbReference type="EMBL" id="JBITGY010000021">
    <property type="protein sequence ID" value="MFI6505616.1"/>
    <property type="molecule type" value="Genomic_DNA"/>
</dbReference>
<evidence type="ECO:0000313" key="4">
    <source>
        <dbReference type="EMBL" id="MFI6505616.1"/>
    </source>
</evidence>
<dbReference type="PANTHER" id="PTHR43081:SF1">
    <property type="entry name" value="ADENYLATE CYCLASE, TERMINAL-DIFFERENTIATION SPECIFIC"/>
    <property type="match status" value="1"/>
</dbReference>
<dbReference type="SMART" id="SM00044">
    <property type="entry name" value="CYCc"/>
    <property type="match status" value="1"/>
</dbReference>
<dbReference type="InterPro" id="IPR029787">
    <property type="entry name" value="Nucleotide_cyclase"/>
</dbReference>
<keyword evidence="5" id="KW-1185">Reference proteome</keyword>
<organism evidence="4 5">
    <name type="scientific">Nonomuraea typhae</name>
    <dbReference type="NCBI Taxonomy" id="2603600"/>
    <lineage>
        <taxon>Bacteria</taxon>
        <taxon>Bacillati</taxon>
        <taxon>Actinomycetota</taxon>
        <taxon>Actinomycetes</taxon>
        <taxon>Streptosporangiales</taxon>
        <taxon>Streptosporangiaceae</taxon>
        <taxon>Nonomuraea</taxon>
    </lineage>
</organism>
<comment type="caution">
    <text evidence="4">The sequence shown here is derived from an EMBL/GenBank/DDBJ whole genome shotgun (WGS) entry which is preliminary data.</text>
</comment>
<feature type="transmembrane region" description="Helical" evidence="2">
    <location>
        <begin position="15"/>
        <end position="35"/>
    </location>
</feature>
<evidence type="ECO:0000256" key="1">
    <source>
        <dbReference type="ARBA" id="ARBA00005381"/>
    </source>
</evidence>
<dbReference type="Gene3D" id="3.30.450.40">
    <property type="match status" value="1"/>
</dbReference>
<feature type="transmembrane region" description="Helical" evidence="2">
    <location>
        <begin position="80"/>
        <end position="99"/>
    </location>
</feature>
<dbReference type="Gene3D" id="3.30.70.1230">
    <property type="entry name" value="Nucleotide cyclase"/>
    <property type="match status" value="1"/>
</dbReference>
<dbReference type="RefSeq" id="WP_397091889.1">
    <property type="nucleotide sequence ID" value="NZ_JBITGY010000021.1"/>
</dbReference>
<sequence length="669" mass="71566">MPTDRPYLPPATQPVRAVVWAIHLALPLLGLWLLLAEPKANLEWHHNPSHFWMILAVAGLNVTLGLIVSEASRRRQDARLFLVSMVFLTSAGFFFLHGLATPQVILPTGSLGFDVGQQVGLSLAAGFACASALPLGEKAAAAVLDAQHVIRGALFGFLILWGLASLLPGLTPLSQPPLTVFHEALVWGSVPGVILYGVAAVMMYLLHRKRPAAMLISLITAYALLGEAMIAGMSQQNWRLSWWLWHVLLSLAFVFVGYSAYLQFRREGTSAGLFDSVTLSATVARIRADYDRALEELVEHVRRGEPLAAARLAGKFDLTESQAAVLDRAGEALANERRLSERLAALVDVSARTRVGLPETELLASSLERVRQAYGDVRIGLVAHGRVDIGSREYVFEGFTPVARDNLVAYPLTVKGKLAGALEVPVGRTSQDEALAATLAGQLSISLENARLYHELETLFRQYMSPDVAKALLADPAQAELGGQMKQLTALFADLKGFTTFSERVTPGEIVEMLNRYHTAAVPCILGNGGTIVQFVGDALLALFNAPATQNDHAAAACRAALAMQAAAGAIAAESRGGEVEWPTFRVGVNTGPALVGNIGSPELRGFNAMGDCVNVAARLQGVAEPGTVVIGGTTLSQLGRDATTQPLGKLELKGKEERVDAYVLLAMT</sequence>
<reference evidence="4 5" key="1">
    <citation type="submission" date="2024-10" db="EMBL/GenBank/DDBJ databases">
        <title>The Natural Products Discovery Center: Release of the First 8490 Sequenced Strains for Exploring Actinobacteria Biosynthetic Diversity.</title>
        <authorList>
            <person name="Kalkreuter E."/>
            <person name="Kautsar S.A."/>
            <person name="Yang D."/>
            <person name="Bader C.D."/>
            <person name="Teijaro C.N."/>
            <person name="Fluegel L."/>
            <person name="Davis C.M."/>
            <person name="Simpson J.R."/>
            <person name="Lauterbach L."/>
            <person name="Steele A.D."/>
            <person name="Gui C."/>
            <person name="Meng S."/>
            <person name="Li G."/>
            <person name="Viehrig K."/>
            <person name="Ye F."/>
            <person name="Su P."/>
            <person name="Kiefer A.F."/>
            <person name="Nichols A."/>
            <person name="Cepeda A.J."/>
            <person name="Yan W."/>
            <person name="Fan B."/>
            <person name="Jiang Y."/>
            <person name="Adhikari A."/>
            <person name="Zheng C.-J."/>
            <person name="Schuster L."/>
            <person name="Cowan T.M."/>
            <person name="Smanski M.J."/>
            <person name="Chevrette M.G."/>
            <person name="De Carvalho L.P.S."/>
            <person name="Shen B."/>
        </authorList>
    </citation>
    <scope>NUCLEOTIDE SEQUENCE [LARGE SCALE GENOMIC DNA]</scope>
    <source>
        <strain evidence="4 5">NPDC050545</strain>
    </source>
</reference>
<keyword evidence="2" id="KW-1133">Transmembrane helix</keyword>